<feature type="transmembrane region" description="Helical" evidence="1">
    <location>
        <begin position="233"/>
        <end position="251"/>
    </location>
</feature>
<proteinExistence type="predicted"/>
<keyword evidence="1" id="KW-0812">Transmembrane</keyword>
<feature type="transmembrane region" description="Helical" evidence="1">
    <location>
        <begin position="108"/>
        <end position="127"/>
    </location>
</feature>
<keyword evidence="1" id="KW-0472">Membrane</keyword>
<feature type="transmembrane region" description="Helical" evidence="1">
    <location>
        <begin position="78"/>
        <end position="96"/>
    </location>
</feature>
<dbReference type="EMBL" id="CP026118">
    <property type="protein sequence ID" value="QAS52038.1"/>
    <property type="molecule type" value="Genomic_DNA"/>
</dbReference>
<feature type="transmembrane region" description="Helical" evidence="1">
    <location>
        <begin position="207"/>
        <end position="227"/>
    </location>
</feature>
<dbReference type="NCBIfam" id="NF038403">
    <property type="entry name" value="perm_prefix_1"/>
    <property type="match status" value="1"/>
</dbReference>
<dbReference type="RefSeq" id="WP_128524270.1">
    <property type="nucleotide sequence ID" value="NZ_CP026118.1"/>
</dbReference>
<feature type="transmembrane region" description="Helical" evidence="1">
    <location>
        <begin position="263"/>
        <end position="284"/>
    </location>
</feature>
<name>A0A410MBI3_9BACI</name>
<reference evidence="2 3" key="1">
    <citation type="submission" date="2018-01" db="EMBL/GenBank/DDBJ databases">
        <title>The whole genome sequencing and assembly of Halobacillus litoralis ERB031 strain.</title>
        <authorList>
            <person name="Lee S.-J."/>
            <person name="Park M.-K."/>
            <person name="Kim J.-Y."/>
            <person name="Lee Y.-J."/>
            <person name="Yi H."/>
            <person name="Bahn Y.-S."/>
            <person name="Kim J.F."/>
            <person name="Lee D.-W."/>
        </authorList>
    </citation>
    <scope>NUCLEOTIDE SEQUENCE [LARGE SCALE GENOMIC DNA]</scope>
    <source>
        <strain evidence="2 3">ERB 031</strain>
    </source>
</reference>
<evidence type="ECO:0000313" key="3">
    <source>
        <dbReference type="Proteomes" id="UP000287756"/>
    </source>
</evidence>
<feature type="transmembrane region" description="Helical" evidence="1">
    <location>
        <begin position="161"/>
        <end position="181"/>
    </location>
</feature>
<keyword evidence="1" id="KW-1133">Transmembrane helix</keyword>
<dbReference type="InterPro" id="IPR047928">
    <property type="entry name" value="Perm_prefix_1"/>
</dbReference>
<gene>
    <name evidence="2" type="ORF">HLI_07285</name>
</gene>
<protein>
    <submittedName>
        <fullName evidence="2">Uncharacterized protein</fullName>
    </submittedName>
</protein>
<accession>A0A410MBI3</accession>
<feature type="transmembrane region" description="Helical" evidence="1">
    <location>
        <begin position="134"/>
        <end position="155"/>
    </location>
</feature>
<dbReference type="OrthoDB" id="2435931at2"/>
<sequence>MKKFEKHVNQILNQMQSPPEEREEIKEELLTHLEAAKQNYITHGEKEKTAEKLAIQDFGAPAMVGDGLQETLYPFQRGLLYGIGVATLLLGVFLHLNMAFSFGEPEPIWLFTQLVFGSLVTLAAMNISWMGRHFWSVNVIVFLTAIWNGFNLVIVTQFFSLQVILFMTYIFILVLLCLIFIGRNSYFASEKTNAAPKEKTITKISHILNIIFGVIICIAALLMVWGMLVFTGFTWRSLLPISVIIAWLIFYKFQMVLIGKRPILAIFTGLLFMGAVAISPFTILKVFM</sequence>
<dbReference type="KEGG" id="hli:HLI_07285"/>
<dbReference type="Proteomes" id="UP000287756">
    <property type="component" value="Chromosome"/>
</dbReference>
<evidence type="ECO:0000256" key="1">
    <source>
        <dbReference type="SAM" id="Phobius"/>
    </source>
</evidence>
<dbReference type="AlphaFoldDB" id="A0A410MBI3"/>
<organism evidence="2 3">
    <name type="scientific">Halobacillus litoralis</name>
    <dbReference type="NCBI Taxonomy" id="45668"/>
    <lineage>
        <taxon>Bacteria</taxon>
        <taxon>Bacillati</taxon>
        <taxon>Bacillota</taxon>
        <taxon>Bacilli</taxon>
        <taxon>Bacillales</taxon>
        <taxon>Bacillaceae</taxon>
        <taxon>Halobacillus</taxon>
    </lineage>
</organism>
<evidence type="ECO:0000313" key="2">
    <source>
        <dbReference type="EMBL" id="QAS52038.1"/>
    </source>
</evidence>